<protein>
    <recommendedName>
        <fullName evidence="3">IBH1-like N-terminal domain-containing protein</fullName>
    </recommendedName>
</protein>
<comment type="caution">
    <text evidence="4">The sequence shown here is derived from an EMBL/GenBank/DDBJ whole genome shotgun (WGS) entry which is preliminary data.</text>
</comment>
<keyword evidence="1" id="KW-0805">Transcription regulation</keyword>
<reference evidence="4 5" key="1">
    <citation type="submission" date="2024-01" db="EMBL/GenBank/DDBJ databases">
        <title>The genomes of 5 underutilized Papilionoideae crops provide insights into root nodulation and disease resistanc.</title>
        <authorList>
            <person name="Jiang F."/>
        </authorList>
    </citation>
    <scope>NUCLEOTIDE SEQUENCE [LARGE SCALE GENOMIC DNA]</scope>
    <source>
        <strain evidence="4">JINMINGXINNONG_FW02</strain>
        <tissue evidence="4">Leaves</tissue>
    </source>
</reference>
<evidence type="ECO:0000256" key="2">
    <source>
        <dbReference type="ARBA" id="ARBA00023163"/>
    </source>
</evidence>
<dbReference type="Proteomes" id="UP001374584">
    <property type="component" value="Unassembled WGS sequence"/>
</dbReference>
<dbReference type="GO" id="GO:0006355">
    <property type="term" value="P:regulation of DNA-templated transcription"/>
    <property type="evidence" value="ECO:0007669"/>
    <property type="project" value="InterPro"/>
</dbReference>
<accession>A0AAN9MIW5</accession>
<keyword evidence="5" id="KW-1185">Reference proteome</keyword>
<dbReference type="InterPro" id="IPR059002">
    <property type="entry name" value="IBH1_N"/>
</dbReference>
<name>A0AAN9MIW5_PHACN</name>
<proteinExistence type="predicted"/>
<dbReference type="AlphaFoldDB" id="A0AAN9MIW5"/>
<sequence>MEGQPAKRRRVYSLEPNKVEQAAFARNYMNYLVPALMKIKERSSSEDSGHCDIQNVKYEVDMAMVHSAQGFAWSDALSVKLQRDRVNADSDTTSFGENYKVGEGSSRTCGQNGEMVPLNHFPSNLSLKPRNKHKSLVPEMTRGLREEDEDEDEVTNGQLKSLRMLIPGGEEMCSEEMVTELQSYVSCLQMQVNILQCLAETH</sequence>
<evidence type="ECO:0000259" key="3">
    <source>
        <dbReference type="Pfam" id="PF26576"/>
    </source>
</evidence>
<evidence type="ECO:0000313" key="5">
    <source>
        <dbReference type="Proteomes" id="UP001374584"/>
    </source>
</evidence>
<dbReference type="InterPro" id="IPR044660">
    <property type="entry name" value="IBH1-like"/>
</dbReference>
<evidence type="ECO:0000256" key="1">
    <source>
        <dbReference type="ARBA" id="ARBA00023015"/>
    </source>
</evidence>
<organism evidence="4 5">
    <name type="scientific">Phaseolus coccineus</name>
    <name type="common">Scarlet runner bean</name>
    <name type="synonym">Phaseolus multiflorus</name>
    <dbReference type="NCBI Taxonomy" id="3886"/>
    <lineage>
        <taxon>Eukaryota</taxon>
        <taxon>Viridiplantae</taxon>
        <taxon>Streptophyta</taxon>
        <taxon>Embryophyta</taxon>
        <taxon>Tracheophyta</taxon>
        <taxon>Spermatophyta</taxon>
        <taxon>Magnoliopsida</taxon>
        <taxon>eudicotyledons</taxon>
        <taxon>Gunneridae</taxon>
        <taxon>Pentapetalae</taxon>
        <taxon>rosids</taxon>
        <taxon>fabids</taxon>
        <taxon>Fabales</taxon>
        <taxon>Fabaceae</taxon>
        <taxon>Papilionoideae</taxon>
        <taxon>50 kb inversion clade</taxon>
        <taxon>NPAAA clade</taxon>
        <taxon>indigoferoid/millettioid clade</taxon>
        <taxon>Phaseoleae</taxon>
        <taxon>Phaseolus</taxon>
    </lineage>
</organism>
<dbReference type="Pfam" id="PF26576">
    <property type="entry name" value="IBH1_N"/>
    <property type="match status" value="1"/>
</dbReference>
<dbReference type="EMBL" id="JAYMYR010000007">
    <property type="protein sequence ID" value="KAK7354716.1"/>
    <property type="molecule type" value="Genomic_DNA"/>
</dbReference>
<gene>
    <name evidence="4" type="ORF">VNO80_20184</name>
</gene>
<feature type="domain" description="IBH1-like N-terminal" evidence="3">
    <location>
        <begin position="21"/>
        <end position="84"/>
    </location>
</feature>
<dbReference type="PANTHER" id="PTHR33124:SF97">
    <property type="entry name" value="TRANSCRIPTION FACTOR_TRANSCRIPTION REGULATOR"/>
    <property type="match status" value="1"/>
</dbReference>
<keyword evidence="2" id="KW-0804">Transcription</keyword>
<dbReference type="PANTHER" id="PTHR33124">
    <property type="entry name" value="TRANSCRIPTION FACTOR IBH1-LIKE 1"/>
    <property type="match status" value="1"/>
</dbReference>
<evidence type="ECO:0000313" key="4">
    <source>
        <dbReference type="EMBL" id="KAK7354716.1"/>
    </source>
</evidence>